<keyword evidence="3" id="KW-1185">Reference proteome</keyword>
<protein>
    <submittedName>
        <fullName evidence="2">Uncharacterized protein</fullName>
    </submittedName>
</protein>
<evidence type="ECO:0000256" key="1">
    <source>
        <dbReference type="SAM" id="Phobius"/>
    </source>
</evidence>
<proteinExistence type="predicted"/>
<dbReference type="EMBL" id="GL573563">
    <property type="protein sequence ID" value="ELR07742.1"/>
    <property type="molecule type" value="Genomic_DNA"/>
</dbReference>
<dbReference type="VEuPathDB" id="FungiDB:GMDG_08539"/>
<evidence type="ECO:0000313" key="2">
    <source>
        <dbReference type="EMBL" id="ELR07742.1"/>
    </source>
</evidence>
<dbReference type="Proteomes" id="UP000011064">
    <property type="component" value="Unassembled WGS sequence"/>
</dbReference>
<keyword evidence="1" id="KW-0472">Membrane</keyword>
<keyword evidence="1" id="KW-0812">Transmembrane</keyword>
<name>L8G3N2_PSED2</name>
<reference evidence="3" key="1">
    <citation type="submission" date="2010-09" db="EMBL/GenBank/DDBJ databases">
        <title>The genome sequence of Geomyces destructans 20631-21.</title>
        <authorList>
            <consortium name="The Broad Institute Genome Sequencing Platform"/>
            <person name="Cuomo C.A."/>
            <person name="Blehert D.S."/>
            <person name="Lorch J.M."/>
            <person name="Young S.K."/>
            <person name="Zeng Q."/>
            <person name="Gargeya S."/>
            <person name="Fitzgerald M."/>
            <person name="Haas B."/>
            <person name="Abouelleil A."/>
            <person name="Alvarado L."/>
            <person name="Arachchi H.M."/>
            <person name="Berlin A."/>
            <person name="Brown A."/>
            <person name="Chapman S.B."/>
            <person name="Chen Z."/>
            <person name="Dunbar C."/>
            <person name="Freedman E."/>
            <person name="Gearin G."/>
            <person name="Gellesch M."/>
            <person name="Goldberg J."/>
            <person name="Griggs A."/>
            <person name="Gujja S."/>
            <person name="Heiman D."/>
            <person name="Howarth C."/>
            <person name="Larson L."/>
            <person name="Lui A."/>
            <person name="MacDonald P.J.P."/>
            <person name="Montmayeur A."/>
            <person name="Murphy C."/>
            <person name="Neiman D."/>
            <person name="Pearson M."/>
            <person name="Priest M."/>
            <person name="Roberts A."/>
            <person name="Saif S."/>
            <person name="Shea T."/>
            <person name="Shenoy N."/>
            <person name="Sisk P."/>
            <person name="Stolte C."/>
            <person name="Sykes S."/>
            <person name="Wortman J."/>
            <person name="Nusbaum C."/>
            <person name="Birren B."/>
        </authorList>
    </citation>
    <scope>NUCLEOTIDE SEQUENCE [LARGE SCALE GENOMIC DNA]</scope>
    <source>
        <strain evidence="3">ATCC MYA-4855 / 20631-21</strain>
    </source>
</reference>
<sequence>MSELTYDANHFVVVYQACSSCVSPTMRGGQRHLSEFPQNLCGAVHKATTELHLELMVGHCLYCRTLQMSFSHTPNSCPKYLEYIKAKDNAKMTRKHGVCHRADPKHEDSECQFPAMVMPLHYGAFARPGAAGWVKRHFQRGFKDVPQYMAWLGEVASLEGNKCIQANCVAALPLMPIHAAAAVWIYAIAVGWIFAKSGSPPAA</sequence>
<keyword evidence="1" id="KW-1133">Transmembrane helix</keyword>
<feature type="transmembrane region" description="Helical" evidence="1">
    <location>
        <begin position="171"/>
        <end position="195"/>
    </location>
</feature>
<accession>L8G3N2</accession>
<gene>
    <name evidence="2" type="ORF">GMDG_08539</name>
</gene>
<organism evidence="2 3">
    <name type="scientific">Pseudogymnoascus destructans (strain ATCC MYA-4855 / 20631-21)</name>
    <name type="common">Bat white-nose syndrome fungus</name>
    <name type="synonym">Geomyces destructans</name>
    <dbReference type="NCBI Taxonomy" id="658429"/>
    <lineage>
        <taxon>Eukaryota</taxon>
        <taxon>Fungi</taxon>
        <taxon>Dikarya</taxon>
        <taxon>Ascomycota</taxon>
        <taxon>Pezizomycotina</taxon>
        <taxon>Leotiomycetes</taxon>
        <taxon>Thelebolales</taxon>
        <taxon>Thelebolaceae</taxon>
        <taxon>Pseudogymnoascus</taxon>
    </lineage>
</organism>
<dbReference type="AlphaFoldDB" id="L8G3N2"/>
<dbReference type="InParanoid" id="L8G3N2"/>
<evidence type="ECO:0000313" key="3">
    <source>
        <dbReference type="Proteomes" id="UP000011064"/>
    </source>
</evidence>
<dbReference type="HOGENOM" id="CLU_1349433_0_0_1"/>